<dbReference type="CDD" id="cd02511">
    <property type="entry name" value="Beta4Glucosyltransferase"/>
    <property type="match status" value="1"/>
</dbReference>
<dbReference type="RefSeq" id="WP_126604565.1">
    <property type="nucleotide sequence ID" value="NZ_AP018795.1"/>
</dbReference>
<proteinExistence type="inferred from homology"/>
<name>A0A8X8GAU0_ACIFI</name>
<dbReference type="Pfam" id="PF00535">
    <property type="entry name" value="Glycos_transf_2"/>
    <property type="match status" value="1"/>
</dbReference>
<reference evidence="3" key="1">
    <citation type="journal article" date="2021" name="ISME J.">
        <title>Genomic evolution of the class Acidithiobacillia: deep-branching Proteobacteria living in extreme acidic conditions.</title>
        <authorList>
            <person name="Moya-Beltran A."/>
            <person name="Beard S."/>
            <person name="Rojas-Villalobos C."/>
            <person name="Issotta F."/>
            <person name="Gallardo Y."/>
            <person name="Ulloa R."/>
            <person name="Giaveno A."/>
            <person name="Degli Esposti M."/>
            <person name="Johnson D.B."/>
            <person name="Quatrini R."/>
        </authorList>
    </citation>
    <scope>NUCLEOTIDE SEQUENCE</scope>
    <source>
        <strain evidence="3">DSM 583</strain>
    </source>
</reference>
<comment type="caution">
    <text evidence="3">The sequence shown here is derived from an EMBL/GenBank/DDBJ whole genome shotgun (WGS) entry which is preliminary data.</text>
</comment>
<comment type="similarity">
    <text evidence="1">Belongs to the glycosyltransferase 2 family. WaaE/KdtX subfamily.</text>
</comment>
<evidence type="ECO:0000259" key="2">
    <source>
        <dbReference type="Pfam" id="PF00535"/>
    </source>
</evidence>
<feature type="domain" description="Glycosyltransferase 2-like" evidence="2">
    <location>
        <begin position="17"/>
        <end position="154"/>
    </location>
</feature>
<dbReference type="Gene3D" id="3.90.550.10">
    <property type="entry name" value="Spore Coat Polysaccharide Biosynthesis Protein SpsA, Chain A"/>
    <property type="match status" value="1"/>
</dbReference>
<dbReference type="SUPFAM" id="SSF53448">
    <property type="entry name" value="Nucleotide-diphospho-sugar transferases"/>
    <property type="match status" value="1"/>
</dbReference>
<organism evidence="3 4">
    <name type="scientific">Acidithiobacillus ferridurans</name>
    <dbReference type="NCBI Taxonomy" id="1232575"/>
    <lineage>
        <taxon>Bacteria</taxon>
        <taxon>Pseudomonadati</taxon>
        <taxon>Pseudomonadota</taxon>
        <taxon>Acidithiobacillia</taxon>
        <taxon>Acidithiobacillales</taxon>
        <taxon>Acidithiobacillaceae</taxon>
        <taxon>Acidithiobacillus</taxon>
    </lineage>
</organism>
<dbReference type="Proteomes" id="UP000887300">
    <property type="component" value="Unassembled WGS sequence"/>
</dbReference>
<dbReference type="PANTHER" id="PTHR43630:SF2">
    <property type="entry name" value="GLYCOSYLTRANSFERASE"/>
    <property type="match status" value="1"/>
</dbReference>
<accession>A0A8X8GAU0</accession>
<dbReference type="InterPro" id="IPR001173">
    <property type="entry name" value="Glyco_trans_2-like"/>
</dbReference>
<evidence type="ECO:0000313" key="3">
    <source>
        <dbReference type="EMBL" id="MBU2724409.1"/>
    </source>
</evidence>
<sequence length="266" mass="30127">MSTSYGDQVAVAASALSVIYITRDAGRLLRASLGSVVPLGAEIVLVDSGSTDDTLAIATEMGVKIIQRPWPGFGAQRQFAVESAENDWILMLDADEILRDQARSAIVDVVRSGDPHVAYALRRYNYLHGKAIRHGDWSRDYVVRLFNRRYGHYRPEDMVHESWYGQGETRRMQGYILDHHSFPSYADMLDKLRLYATLNAQQVHQRGKVLHAYMPMTHALAAFWRGYFWRLGFLDGVEGAAIAWTTALGAFMKYAMALELRDHSQR</sequence>
<protein>
    <submittedName>
        <fullName evidence="3">Glycosyltransferase family 2 protein</fullName>
    </submittedName>
</protein>
<gene>
    <name evidence="3" type="ORF">HF568_14710</name>
</gene>
<dbReference type="EMBL" id="JABBHS010000442">
    <property type="protein sequence ID" value="MBU2724409.1"/>
    <property type="molecule type" value="Genomic_DNA"/>
</dbReference>
<evidence type="ECO:0000313" key="4">
    <source>
        <dbReference type="Proteomes" id="UP000887300"/>
    </source>
</evidence>
<dbReference type="InterPro" id="IPR029044">
    <property type="entry name" value="Nucleotide-diphossugar_trans"/>
</dbReference>
<dbReference type="PANTHER" id="PTHR43630">
    <property type="entry name" value="POLY-BETA-1,6-N-ACETYL-D-GLUCOSAMINE SYNTHASE"/>
    <property type="match status" value="1"/>
</dbReference>
<evidence type="ECO:0000256" key="1">
    <source>
        <dbReference type="ARBA" id="ARBA00038494"/>
    </source>
</evidence>
<dbReference type="AlphaFoldDB" id="A0A8X8GAU0"/>